<dbReference type="Gene3D" id="4.10.70.10">
    <property type="entry name" value="Disintegrin domain"/>
    <property type="match status" value="1"/>
</dbReference>
<dbReference type="SUPFAM" id="SSF57552">
    <property type="entry name" value="Blood coagulation inhibitor (disintegrin)"/>
    <property type="match status" value="1"/>
</dbReference>
<dbReference type="MEROPS" id="M12.232"/>
<protein>
    <submittedName>
        <fullName evidence="14">Disintegrin and metalloproteinase domain-containing protein 30</fullName>
    </submittedName>
</protein>
<evidence type="ECO:0000256" key="3">
    <source>
        <dbReference type="ARBA" id="ARBA00022989"/>
    </source>
</evidence>
<dbReference type="Pfam" id="PF08516">
    <property type="entry name" value="ADAM_CR"/>
    <property type="match status" value="1"/>
</dbReference>
<dbReference type="FunFam" id="4.10.70.10:FF:000001">
    <property type="entry name" value="Disintegrin and metalloproteinase domain-containing protein 22"/>
    <property type="match status" value="1"/>
</dbReference>
<evidence type="ECO:0000313" key="14">
    <source>
        <dbReference type="EMBL" id="ELV11680.1"/>
    </source>
</evidence>
<keyword evidence="5 7" id="KW-1015">Disulfide bond</keyword>
<evidence type="ECO:0000256" key="9">
    <source>
        <dbReference type="SAM" id="MobiDB-lite"/>
    </source>
</evidence>
<keyword evidence="7" id="KW-0245">EGF-like domain</keyword>
<feature type="binding site" evidence="8">
    <location>
        <position position="230"/>
    </location>
    <ligand>
        <name>Zn(2+)</name>
        <dbReference type="ChEBI" id="CHEBI:29105"/>
        <note>catalytic</note>
    </ligand>
</feature>
<sequence length="645" mass="72581">MGSVEGSQDSEATLSMCMGGLRGILNIDAKYYQIEPLKASSSFEHVVYLLKKESFSNQTCGLPDGEIEPQMAQEENMARIRDFPGTYMHPRYLELVLVFDETRFRFVRGNLSQIINDAILLTAIMDSYFQDVSMRIHLKGLEIWTDYDKINVEHDILSAVLGGFVIYRKNTLNRRILGDWAHLYLHRRYSDALAWSFGKVCSVDFSGSVSSILDLNVLGPATWTTHELGHAVGMNHDEEYCQCRGRRSCLMGTGRTGFSNCSYISFYRQIHAGVKCLNDIPEQHYVVRRCGNKIVENNEECDCGSREDCLKDRCCQSNCTLKRGANCSIGLCCHECRFRPSGYVCRQEENECDLAEYCNGNSSNCPKDAYKQDGTPCKYEARCFRKGCRSRLMQCQSIFGPDAREAPNQCYHAVNLIGDQFGNCDIMGVRTYRRCRSDNSICGRLQCINVKTIPDLPEHTLLISTHLQAENLMCWGTGYHLPMVPLGIPDIGVVNDGTSCGENRVCLNKSCVSVSVLKFDCLPEKCNGRGVCNNRKNCHCMYGWAPPFCEEVGYGGSVDSGPPGLLKVQVPSSVQIVSIVLLRLLLLIISVIVVFFKEVIVKCLAGKQKKKTNKEIHSRKPTLNIHSRKQRMSVKKANRRSTVTR</sequence>
<dbReference type="InterPro" id="IPR000742">
    <property type="entry name" value="EGF"/>
</dbReference>
<comment type="caution">
    <text evidence="7">Lacks conserved residue(s) required for the propagation of feature annotation.</text>
</comment>
<dbReference type="InterPro" id="IPR024079">
    <property type="entry name" value="MetalloPept_cat_dom_sf"/>
</dbReference>
<evidence type="ECO:0000259" key="11">
    <source>
        <dbReference type="PROSITE" id="PS50026"/>
    </source>
</evidence>
<keyword evidence="4 10" id="KW-0472">Membrane</keyword>
<keyword evidence="3 10" id="KW-1133">Transmembrane helix</keyword>
<feature type="active site" evidence="8">
    <location>
        <position position="227"/>
    </location>
</feature>
<evidence type="ECO:0000256" key="2">
    <source>
        <dbReference type="ARBA" id="ARBA00022692"/>
    </source>
</evidence>
<dbReference type="InterPro" id="IPR018358">
    <property type="entry name" value="Disintegrin_CS"/>
</dbReference>
<evidence type="ECO:0000256" key="5">
    <source>
        <dbReference type="ARBA" id="ARBA00023157"/>
    </source>
</evidence>
<dbReference type="InterPro" id="IPR036436">
    <property type="entry name" value="Disintegrin_dom_sf"/>
</dbReference>
<dbReference type="PROSITE" id="PS50214">
    <property type="entry name" value="DISINTEGRIN_2"/>
    <property type="match status" value="1"/>
</dbReference>
<keyword evidence="2 10" id="KW-0812">Transmembrane</keyword>
<dbReference type="SUPFAM" id="SSF55486">
    <property type="entry name" value="Metalloproteases ('zincins'), catalytic domain"/>
    <property type="match status" value="1"/>
</dbReference>
<dbReference type="SMART" id="SM00050">
    <property type="entry name" value="DISIN"/>
    <property type="match status" value="1"/>
</dbReference>
<dbReference type="PANTHER" id="PTHR11905">
    <property type="entry name" value="ADAM A DISINTEGRIN AND METALLOPROTEASE DOMAIN"/>
    <property type="match status" value="1"/>
</dbReference>
<evidence type="ECO:0000256" key="8">
    <source>
        <dbReference type="PROSITE-ProRule" id="PRU00276"/>
    </source>
</evidence>
<dbReference type="Pfam" id="PF01421">
    <property type="entry name" value="Reprolysin"/>
    <property type="match status" value="1"/>
</dbReference>
<evidence type="ECO:0000259" key="12">
    <source>
        <dbReference type="PROSITE" id="PS50214"/>
    </source>
</evidence>
<dbReference type="PROSITE" id="PS50026">
    <property type="entry name" value="EGF_3"/>
    <property type="match status" value="1"/>
</dbReference>
<name>L8Y9N1_TUPCH</name>
<reference evidence="15" key="2">
    <citation type="journal article" date="2013" name="Nat. Commun.">
        <title>Genome of the Chinese tree shrew.</title>
        <authorList>
            <person name="Fan Y."/>
            <person name="Huang Z.Y."/>
            <person name="Cao C.C."/>
            <person name="Chen C.S."/>
            <person name="Chen Y.X."/>
            <person name="Fan D.D."/>
            <person name="He J."/>
            <person name="Hou H.L."/>
            <person name="Hu L."/>
            <person name="Hu X.T."/>
            <person name="Jiang X.T."/>
            <person name="Lai R."/>
            <person name="Lang Y.S."/>
            <person name="Liang B."/>
            <person name="Liao S.G."/>
            <person name="Mu D."/>
            <person name="Ma Y.Y."/>
            <person name="Niu Y.Y."/>
            <person name="Sun X.Q."/>
            <person name="Xia J.Q."/>
            <person name="Xiao J."/>
            <person name="Xiong Z.Q."/>
            <person name="Xu L."/>
            <person name="Yang L."/>
            <person name="Zhang Y."/>
            <person name="Zhao W."/>
            <person name="Zhao X.D."/>
            <person name="Zheng Y.T."/>
            <person name="Zhou J.M."/>
            <person name="Zhu Y.B."/>
            <person name="Zhang G.J."/>
            <person name="Wang J."/>
            <person name="Yao Y.G."/>
        </authorList>
    </citation>
    <scope>NUCLEOTIDE SEQUENCE [LARGE SCALE GENOMIC DNA]</scope>
</reference>
<dbReference type="SMART" id="SM00608">
    <property type="entry name" value="ACR"/>
    <property type="match status" value="1"/>
</dbReference>
<dbReference type="InterPro" id="IPR006586">
    <property type="entry name" value="ADAM_Cys-rich"/>
</dbReference>
<dbReference type="PANTHER" id="PTHR11905:SF148">
    <property type="entry name" value="DISINTEGRIN AND METALLOPROTEINASE DOMAIN-CONTAINING PROTEIN 30"/>
    <property type="match status" value="1"/>
</dbReference>
<feature type="transmembrane region" description="Helical" evidence="10">
    <location>
        <begin position="576"/>
        <end position="601"/>
    </location>
</feature>
<dbReference type="GO" id="GO:0004222">
    <property type="term" value="F:metalloendopeptidase activity"/>
    <property type="evidence" value="ECO:0007669"/>
    <property type="project" value="InterPro"/>
</dbReference>
<dbReference type="PRINTS" id="PR00289">
    <property type="entry name" value="DISINTEGRIN"/>
</dbReference>
<evidence type="ECO:0000313" key="15">
    <source>
        <dbReference type="Proteomes" id="UP000011518"/>
    </source>
</evidence>
<dbReference type="GO" id="GO:0046872">
    <property type="term" value="F:metal ion binding"/>
    <property type="evidence" value="ECO:0007669"/>
    <property type="project" value="UniProtKB-KW"/>
</dbReference>
<feature type="domain" description="Peptidase M12B" evidence="13">
    <location>
        <begin position="91"/>
        <end position="281"/>
    </location>
</feature>
<keyword evidence="15" id="KW-1185">Reference proteome</keyword>
<keyword evidence="8" id="KW-0479">Metal-binding</keyword>
<evidence type="ECO:0000256" key="7">
    <source>
        <dbReference type="PROSITE-ProRule" id="PRU00076"/>
    </source>
</evidence>
<dbReference type="AlphaFoldDB" id="L8Y9N1"/>
<dbReference type="InterPro" id="IPR034027">
    <property type="entry name" value="Reprolysin_adamalysin"/>
</dbReference>
<gene>
    <name evidence="14" type="ORF">TREES_T100022019</name>
</gene>
<evidence type="ECO:0000256" key="10">
    <source>
        <dbReference type="SAM" id="Phobius"/>
    </source>
</evidence>
<dbReference type="InterPro" id="IPR001590">
    <property type="entry name" value="Peptidase_M12B"/>
</dbReference>
<dbReference type="FunCoup" id="L8Y9N1">
    <property type="interactions" value="23"/>
</dbReference>
<feature type="disulfide bond" evidence="6">
    <location>
        <begin position="345"/>
        <end position="365"/>
    </location>
</feature>
<dbReference type="EMBL" id="KB365052">
    <property type="protein sequence ID" value="ELV11680.1"/>
    <property type="molecule type" value="Genomic_DNA"/>
</dbReference>
<comment type="subcellular location">
    <subcellularLocation>
        <location evidence="1">Membrane</location>
        <topology evidence="1">Single-pass membrane protein</topology>
    </subcellularLocation>
</comment>
<feature type="region of interest" description="Disordered" evidence="9">
    <location>
        <begin position="612"/>
        <end position="645"/>
    </location>
</feature>
<dbReference type="Proteomes" id="UP000011518">
    <property type="component" value="Unassembled WGS sequence"/>
</dbReference>
<reference evidence="15" key="1">
    <citation type="submission" date="2012-07" db="EMBL/GenBank/DDBJ databases">
        <title>Genome of the Chinese tree shrew, a rising model animal genetically related to primates.</title>
        <authorList>
            <person name="Zhang G."/>
            <person name="Fan Y."/>
            <person name="Yao Y."/>
            <person name="Huang Z."/>
        </authorList>
    </citation>
    <scope>NUCLEOTIDE SEQUENCE [LARGE SCALE GENOMIC DNA]</scope>
</reference>
<dbReference type="InParanoid" id="L8Y9N1"/>
<keyword evidence="8" id="KW-0862">Zinc</keyword>
<evidence type="ECO:0000259" key="13">
    <source>
        <dbReference type="PROSITE" id="PS50215"/>
    </source>
</evidence>
<evidence type="ECO:0000256" key="6">
    <source>
        <dbReference type="PROSITE-ProRule" id="PRU00068"/>
    </source>
</evidence>
<dbReference type="InterPro" id="IPR001762">
    <property type="entry name" value="Disintegrin_dom"/>
</dbReference>
<proteinExistence type="predicted"/>
<evidence type="ECO:0000256" key="1">
    <source>
        <dbReference type="ARBA" id="ARBA00004167"/>
    </source>
</evidence>
<dbReference type="PROSITE" id="PS00427">
    <property type="entry name" value="DISINTEGRIN_1"/>
    <property type="match status" value="1"/>
</dbReference>
<dbReference type="GO" id="GO:0009897">
    <property type="term" value="C:external side of plasma membrane"/>
    <property type="evidence" value="ECO:0007669"/>
    <property type="project" value="TreeGrafter"/>
</dbReference>
<dbReference type="GO" id="GO:0007229">
    <property type="term" value="P:integrin-mediated signaling pathway"/>
    <property type="evidence" value="ECO:0007669"/>
    <property type="project" value="UniProtKB-KW"/>
</dbReference>
<feature type="domain" description="EGF-like" evidence="11">
    <location>
        <begin position="517"/>
        <end position="550"/>
    </location>
</feature>
<feature type="domain" description="Disintegrin" evidence="12">
    <location>
        <begin position="287"/>
        <end position="373"/>
    </location>
</feature>
<dbReference type="GO" id="GO:0008584">
    <property type="term" value="P:male gonad development"/>
    <property type="evidence" value="ECO:0007669"/>
    <property type="project" value="TreeGrafter"/>
</dbReference>
<feature type="disulfide bond" evidence="7">
    <location>
        <begin position="540"/>
        <end position="549"/>
    </location>
</feature>
<dbReference type="GO" id="GO:0006508">
    <property type="term" value="P:proteolysis"/>
    <property type="evidence" value="ECO:0007669"/>
    <property type="project" value="InterPro"/>
</dbReference>
<feature type="binding site" evidence="8">
    <location>
        <position position="226"/>
    </location>
    <ligand>
        <name>Zn(2+)</name>
        <dbReference type="ChEBI" id="CHEBI:29105"/>
        <note>catalytic</note>
    </ligand>
</feature>
<accession>L8Y9N1</accession>
<dbReference type="CDD" id="cd04269">
    <property type="entry name" value="ZnMc_adamalysin_II_like"/>
    <property type="match status" value="1"/>
</dbReference>
<dbReference type="PROSITE" id="PS01186">
    <property type="entry name" value="EGF_2"/>
    <property type="match status" value="1"/>
</dbReference>
<organism evidence="14 15">
    <name type="scientific">Tupaia chinensis</name>
    <name type="common">Chinese tree shrew</name>
    <name type="synonym">Tupaia belangeri chinensis</name>
    <dbReference type="NCBI Taxonomy" id="246437"/>
    <lineage>
        <taxon>Eukaryota</taxon>
        <taxon>Metazoa</taxon>
        <taxon>Chordata</taxon>
        <taxon>Craniata</taxon>
        <taxon>Vertebrata</taxon>
        <taxon>Euteleostomi</taxon>
        <taxon>Mammalia</taxon>
        <taxon>Eutheria</taxon>
        <taxon>Euarchontoglires</taxon>
        <taxon>Scandentia</taxon>
        <taxon>Tupaiidae</taxon>
        <taxon>Tupaia</taxon>
    </lineage>
</organism>
<feature type="binding site" evidence="8">
    <location>
        <position position="236"/>
    </location>
    <ligand>
        <name>Zn(2+)</name>
        <dbReference type="ChEBI" id="CHEBI:29105"/>
        <note>catalytic</note>
    </ligand>
</feature>
<evidence type="ECO:0000256" key="4">
    <source>
        <dbReference type="ARBA" id="ARBA00023136"/>
    </source>
</evidence>
<dbReference type="Gene3D" id="3.40.390.10">
    <property type="entry name" value="Collagenase (Catalytic Domain)"/>
    <property type="match status" value="1"/>
</dbReference>
<keyword evidence="14" id="KW-0401">Integrin</keyword>
<dbReference type="eggNOG" id="KOG3607">
    <property type="taxonomic scope" value="Eukaryota"/>
</dbReference>
<feature type="compositionally biased region" description="Basic residues" evidence="9">
    <location>
        <begin position="619"/>
        <end position="639"/>
    </location>
</feature>
<dbReference type="GO" id="GO:1990913">
    <property type="term" value="C:sperm head plasma membrane"/>
    <property type="evidence" value="ECO:0007669"/>
    <property type="project" value="TreeGrafter"/>
</dbReference>
<dbReference type="PROSITE" id="PS50215">
    <property type="entry name" value="ADAM_MEPRO"/>
    <property type="match status" value="1"/>
</dbReference>
<dbReference type="Pfam" id="PF00200">
    <property type="entry name" value="Disintegrin"/>
    <property type="match status" value="1"/>
</dbReference>